<gene>
    <name evidence="1" type="ORF">APZ41_021645</name>
</gene>
<name>A0A1S8D0Z2_9PROT</name>
<evidence type="ECO:0000313" key="2">
    <source>
        <dbReference type="Proteomes" id="UP000054844"/>
    </source>
</evidence>
<protein>
    <submittedName>
        <fullName evidence="1">IS6 family transposase</fullName>
    </submittedName>
</protein>
<accession>A0A1S8D0Z2</accession>
<dbReference type="AlphaFoldDB" id="A0A1S8D0Z2"/>
<organism evidence="1 2">
    <name type="scientific">Roseomonas mucosa</name>
    <dbReference type="NCBI Taxonomy" id="207340"/>
    <lineage>
        <taxon>Bacteria</taxon>
        <taxon>Pseudomonadati</taxon>
        <taxon>Pseudomonadota</taxon>
        <taxon>Alphaproteobacteria</taxon>
        <taxon>Acetobacterales</taxon>
        <taxon>Roseomonadaceae</taxon>
        <taxon>Roseomonas</taxon>
    </lineage>
</organism>
<keyword evidence="2" id="KW-1185">Reference proteome</keyword>
<reference evidence="1" key="1">
    <citation type="submission" date="2016-12" db="EMBL/GenBank/DDBJ databases">
        <title>Draft genome sequence of Roseomonas mucosa strain AU37, isolated from a peripheral intravenous catheter.</title>
        <authorList>
            <person name="Choudhury M.A."/>
            <person name="Sidjabat H.E."/>
            <person name="Wailan A.M."/>
            <person name="Zhang L."/>
            <person name="Marsh N.M."/>
            <person name="Rickard C.M."/>
            <person name="Davies M."/>
            <person name="Mcmillan D.J."/>
        </authorList>
    </citation>
    <scope>NUCLEOTIDE SEQUENCE [LARGE SCALE GENOMIC DNA]</scope>
    <source>
        <strain evidence="1">AU37</strain>
    </source>
</reference>
<proteinExistence type="predicted"/>
<feature type="non-terminal residue" evidence="1">
    <location>
        <position position="1"/>
    </location>
</feature>
<dbReference type="EMBL" id="LLWF02000202">
    <property type="protein sequence ID" value="ONH81115.1"/>
    <property type="molecule type" value="Genomic_DNA"/>
</dbReference>
<comment type="caution">
    <text evidence="1">The sequence shown here is derived from an EMBL/GenBank/DDBJ whole genome shotgun (WGS) entry which is preliminary data.</text>
</comment>
<evidence type="ECO:0000313" key="1">
    <source>
        <dbReference type="EMBL" id="ONH81115.1"/>
    </source>
</evidence>
<dbReference type="Proteomes" id="UP000054844">
    <property type="component" value="Unassembled WGS sequence"/>
</dbReference>
<sequence>QAQRFLSAQGMIYGHFRPRRHLMTAAQHRRACAKAFRIWREETCVQTAA</sequence>